<proteinExistence type="predicted"/>
<reference evidence="2" key="1">
    <citation type="submission" date="2024-06" db="EMBL/GenBank/DDBJ databases">
        <title>The genome sequences of Kitasatospora sp. strain HUAS MG31.</title>
        <authorList>
            <person name="Mo P."/>
        </authorList>
    </citation>
    <scope>NUCLEOTIDE SEQUENCE</scope>
    <source>
        <strain evidence="2">HUAS MG31</strain>
    </source>
</reference>
<dbReference type="RefSeq" id="WP_354638801.1">
    <property type="nucleotide sequence ID" value="NZ_CP159872.1"/>
</dbReference>
<dbReference type="AlphaFoldDB" id="A0AAU8JS25"/>
<protein>
    <submittedName>
        <fullName evidence="2">Uncharacterized protein</fullName>
    </submittedName>
</protein>
<name>A0AAU8JS25_9ACTN</name>
<accession>A0AAU8JS25</accession>
<dbReference type="KEGG" id="kcm:ABWK59_07015"/>
<evidence type="ECO:0000313" key="2">
    <source>
        <dbReference type="EMBL" id="XCM78699.1"/>
    </source>
</evidence>
<evidence type="ECO:0000256" key="1">
    <source>
        <dbReference type="SAM" id="MobiDB-lite"/>
    </source>
</evidence>
<dbReference type="EMBL" id="CP159872">
    <property type="protein sequence ID" value="XCM78699.1"/>
    <property type="molecule type" value="Genomic_DNA"/>
</dbReference>
<feature type="compositionally biased region" description="Low complexity" evidence="1">
    <location>
        <begin position="21"/>
        <end position="40"/>
    </location>
</feature>
<sequence length="67" mass="6935">MMETTERRGWNGPGGREQEWARPGGPYAAGLGAAAPASRPETYRSAPAGAAGTEPTDAELYAVLGED</sequence>
<organism evidence="2">
    <name type="scientific">Kitasatospora camelliae</name>
    <dbReference type="NCBI Taxonomy" id="3156397"/>
    <lineage>
        <taxon>Bacteria</taxon>
        <taxon>Bacillati</taxon>
        <taxon>Actinomycetota</taxon>
        <taxon>Actinomycetes</taxon>
        <taxon>Kitasatosporales</taxon>
        <taxon>Streptomycetaceae</taxon>
        <taxon>Kitasatospora</taxon>
    </lineage>
</organism>
<gene>
    <name evidence="2" type="ORF">ABWK59_07015</name>
</gene>
<feature type="region of interest" description="Disordered" evidence="1">
    <location>
        <begin position="1"/>
        <end position="56"/>
    </location>
</feature>